<feature type="compositionally biased region" description="Polar residues" evidence="7">
    <location>
        <begin position="431"/>
        <end position="449"/>
    </location>
</feature>
<dbReference type="SMART" id="SM00249">
    <property type="entry name" value="PHD"/>
    <property type="match status" value="1"/>
</dbReference>
<evidence type="ECO:0000313" key="9">
    <source>
        <dbReference type="EMBL" id="QIX01875.1"/>
    </source>
</evidence>
<dbReference type="Pfam" id="PF20826">
    <property type="entry name" value="PHD_5"/>
    <property type="match status" value="1"/>
</dbReference>
<keyword evidence="6" id="KW-0862">Zinc</keyword>
<evidence type="ECO:0000256" key="3">
    <source>
        <dbReference type="ARBA" id="ARBA00021616"/>
    </source>
</evidence>
<dbReference type="InterPro" id="IPR036575">
    <property type="entry name" value="TFIIS_cen_dom_sf"/>
</dbReference>
<accession>A0A6H0Y4M2</accession>
<keyword evidence="4" id="KW-0479">Metal-binding</keyword>
<gene>
    <name evidence="9" type="ORF">AMS68_007392</name>
</gene>
<keyword evidence="5" id="KW-0863">Zinc-finger</keyword>
<evidence type="ECO:0000256" key="1">
    <source>
        <dbReference type="ARBA" id="ARBA00002311"/>
    </source>
</evidence>
<dbReference type="SMART" id="SM00510">
    <property type="entry name" value="TFS2M"/>
    <property type="match status" value="1"/>
</dbReference>
<evidence type="ECO:0000313" key="10">
    <source>
        <dbReference type="Proteomes" id="UP000503462"/>
    </source>
</evidence>
<dbReference type="AlphaFoldDB" id="A0A6H0Y4M2"/>
<dbReference type="SUPFAM" id="SSF46942">
    <property type="entry name" value="Elongation factor TFIIS domain 2"/>
    <property type="match status" value="1"/>
</dbReference>
<dbReference type="GO" id="GO:0006362">
    <property type="term" value="P:transcription elongation by RNA polymerase I"/>
    <property type="evidence" value="ECO:0007669"/>
    <property type="project" value="TreeGrafter"/>
</dbReference>
<feature type="compositionally biased region" description="Basic and acidic residues" evidence="7">
    <location>
        <begin position="147"/>
        <end position="178"/>
    </location>
</feature>
<evidence type="ECO:0000259" key="8">
    <source>
        <dbReference type="PROSITE" id="PS51321"/>
    </source>
</evidence>
<name>A0A6H0Y4M2_9PEZI</name>
<dbReference type="PANTHER" id="PTHR11477:SF11">
    <property type="entry name" value="TRANSCRIPTION FACTOR BYE1"/>
    <property type="match status" value="1"/>
</dbReference>
<evidence type="ECO:0000256" key="2">
    <source>
        <dbReference type="ARBA" id="ARBA00011050"/>
    </source>
</evidence>
<comment type="function">
    <text evidence="1">Negative regulator of transcription elongation.</text>
</comment>
<dbReference type="InterPro" id="IPR012921">
    <property type="entry name" value="SPOC_C"/>
</dbReference>
<dbReference type="SUPFAM" id="SSF57903">
    <property type="entry name" value="FYVE/PHD zinc finger"/>
    <property type="match status" value="1"/>
</dbReference>
<evidence type="ECO:0000256" key="4">
    <source>
        <dbReference type="ARBA" id="ARBA00022723"/>
    </source>
</evidence>
<dbReference type="InterPro" id="IPR003618">
    <property type="entry name" value="TFIIS_cen_dom"/>
</dbReference>
<feature type="compositionally biased region" description="Basic and acidic residues" evidence="7">
    <location>
        <begin position="198"/>
        <end position="213"/>
    </location>
</feature>
<dbReference type="InterPro" id="IPR001965">
    <property type="entry name" value="Znf_PHD"/>
</dbReference>
<evidence type="ECO:0000256" key="7">
    <source>
        <dbReference type="SAM" id="MobiDB-lite"/>
    </source>
</evidence>
<dbReference type="Gene3D" id="3.30.40.10">
    <property type="entry name" value="Zinc/RING finger domain, C3HC4 (zinc finger)"/>
    <property type="match status" value="1"/>
</dbReference>
<dbReference type="GO" id="GO:0008270">
    <property type="term" value="F:zinc ion binding"/>
    <property type="evidence" value="ECO:0007669"/>
    <property type="project" value="UniProtKB-KW"/>
</dbReference>
<dbReference type="PROSITE" id="PS51321">
    <property type="entry name" value="TFIIS_CENTRAL"/>
    <property type="match status" value="1"/>
</dbReference>
<dbReference type="GO" id="GO:0001139">
    <property type="term" value="F:RNA polymerase II complex recruiting activity"/>
    <property type="evidence" value="ECO:0007669"/>
    <property type="project" value="TreeGrafter"/>
</dbReference>
<dbReference type="GO" id="GO:0031564">
    <property type="term" value="P:transcription antitermination"/>
    <property type="evidence" value="ECO:0007669"/>
    <property type="project" value="TreeGrafter"/>
</dbReference>
<reference evidence="9 10" key="1">
    <citation type="journal article" date="2016" name="Sci. Rep.">
        <title>Peltaster fructicola genome reveals evolution from an invasive phytopathogen to an ectophytic parasite.</title>
        <authorList>
            <person name="Xu C."/>
            <person name="Chen H."/>
            <person name="Gleason M.L."/>
            <person name="Xu J.R."/>
            <person name="Liu H."/>
            <person name="Zhang R."/>
            <person name="Sun G."/>
        </authorList>
    </citation>
    <scope>NUCLEOTIDE SEQUENCE [LARGE SCALE GENOMIC DNA]</scope>
    <source>
        <strain evidence="9 10">LNHT1506</strain>
    </source>
</reference>
<dbReference type="InterPro" id="IPR013083">
    <property type="entry name" value="Znf_RING/FYVE/PHD"/>
</dbReference>
<dbReference type="PANTHER" id="PTHR11477">
    <property type="entry name" value="TRANSCRIPTION FACTOR S-II ZINC FINGER DOMAIN-CONTAINING PROTEIN"/>
    <property type="match status" value="1"/>
</dbReference>
<dbReference type="PROSITE" id="PS01359">
    <property type="entry name" value="ZF_PHD_1"/>
    <property type="match status" value="1"/>
</dbReference>
<proteinExistence type="inferred from homology"/>
<protein>
    <recommendedName>
        <fullName evidence="3">Transcription factor BYE1</fullName>
    </recommendedName>
</protein>
<evidence type="ECO:0000256" key="5">
    <source>
        <dbReference type="ARBA" id="ARBA00022771"/>
    </source>
</evidence>
<feature type="compositionally biased region" description="Polar residues" evidence="7">
    <location>
        <begin position="665"/>
        <end position="686"/>
    </location>
</feature>
<feature type="compositionally biased region" description="Basic and acidic residues" evidence="7">
    <location>
        <begin position="412"/>
        <end position="423"/>
    </location>
</feature>
<organism evidence="9 10">
    <name type="scientific">Peltaster fructicola</name>
    <dbReference type="NCBI Taxonomy" id="286661"/>
    <lineage>
        <taxon>Eukaryota</taxon>
        <taxon>Fungi</taxon>
        <taxon>Dikarya</taxon>
        <taxon>Ascomycota</taxon>
        <taxon>Pezizomycotina</taxon>
        <taxon>Dothideomycetes</taxon>
        <taxon>Dothideomycetes incertae sedis</taxon>
        <taxon>Peltaster</taxon>
    </lineage>
</organism>
<dbReference type="Proteomes" id="UP000503462">
    <property type="component" value="Chromosome 5"/>
</dbReference>
<dbReference type="InterPro" id="IPR019786">
    <property type="entry name" value="Zinc_finger_PHD-type_CS"/>
</dbReference>
<feature type="compositionally biased region" description="Acidic residues" evidence="7">
    <location>
        <begin position="188"/>
        <end position="197"/>
    </location>
</feature>
<comment type="similarity">
    <text evidence="2">Belongs to the BYE1 family.</text>
</comment>
<dbReference type="Gene3D" id="1.10.472.30">
    <property type="entry name" value="Transcription elongation factor S-II, central domain"/>
    <property type="match status" value="1"/>
</dbReference>
<feature type="region of interest" description="Disordered" evidence="7">
    <location>
        <begin position="394"/>
        <end position="449"/>
    </location>
</feature>
<dbReference type="CDD" id="cd21538">
    <property type="entry name" value="SPOC_TFIIS"/>
    <property type="match status" value="1"/>
</dbReference>
<dbReference type="OrthoDB" id="79252at2759"/>
<feature type="region of interest" description="Disordered" evidence="7">
    <location>
        <begin position="1"/>
        <end position="55"/>
    </location>
</feature>
<dbReference type="InterPro" id="IPR011011">
    <property type="entry name" value="Znf_FYVE_PHD"/>
</dbReference>
<dbReference type="GO" id="GO:0005634">
    <property type="term" value="C:nucleus"/>
    <property type="evidence" value="ECO:0007669"/>
    <property type="project" value="TreeGrafter"/>
</dbReference>
<sequence length="771" mass="85422">MSGDEPRRSGRATKGQHNKHSSNSPGPGPKPEKKPNKKGKKAAATETQSDAEDDAEEVIRCICGNEDPSDKRAFIGCDACSAWQHNVCMGMPDDEDEVGEHYFCEQCRPEEHGETLEALAQGEKIWELRNKLFNNDKKKGKGRKSKGGTDKPAWLKRELKSADEVDVKEETPAESKESGKRKRSVKEETEEAEEAEEEKPIRPGRQDKRRKSESVAQDPDTALVPLDKLPSDRQKIAKALSTLLADDIKERVTSKTYKLAKNESAQGLGEHHALRIEYALHINHGGPAGAGYIPQFRTLNANLKKNKTLIQELLAGHLTADELSTMSSSDMASEELQKERAEMKAESDRQTVIDQRDDGPRYRRTHKGDEIVEAEAAASSSAPIARPVRHSVTEADMAGSPVNTAGSPVEGTDGRPASKETFDMKGIWAKTGTTPARPSQTPVRSRSLQQNDGIKVDADVDRLLADDDDDLSRALPNDIVWRGKIVATTGDHEPTVNARWIAGRDVSRTVPWRSLLADKLNIDGRLQIDKAEEYLCGLQWSKTSDVSVLALTPFDDADAFDKVFAYFKSRGRYAVVNKDKPALLVKDLYIIPVDVNDKLPRHIEMLEHCTIKQPAEEKLLLATFVVSRAPVEAPPKDTASAQHQDVFNGHLPAQIQPAQGPPSTPMSATTSQFPQMPSNGTTQYHQGYSAPQPYQPPVQDQRPLPPMTQEVRQWAYEILGDLVYCETAYRVLEAEGVTRDMIVNMRRIFEEDLSARTDFAAFLGKLDMASS</sequence>
<keyword evidence="10" id="KW-1185">Reference proteome</keyword>
<feature type="region of interest" description="Disordered" evidence="7">
    <location>
        <begin position="652"/>
        <end position="704"/>
    </location>
</feature>
<dbReference type="EMBL" id="CP051143">
    <property type="protein sequence ID" value="QIX01875.1"/>
    <property type="molecule type" value="Genomic_DNA"/>
</dbReference>
<evidence type="ECO:0000256" key="6">
    <source>
        <dbReference type="ARBA" id="ARBA00022833"/>
    </source>
</evidence>
<dbReference type="Pfam" id="PF07500">
    <property type="entry name" value="TFIIS_M"/>
    <property type="match status" value="1"/>
</dbReference>
<dbReference type="GO" id="GO:0006368">
    <property type="term" value="P:transcription elongation by RNA polymerase II"/>
    <property type="evidence" value="ECO:0007669"/>
    <property type="project" value="TreeGrafter"/>
</dbReference>
<feature type="domain" description="TFIIS central" evidence="8">
    <location>
        <begin position="232"/>
        <end position="359"/>
    </location>
</feature>
<dbReference type="GO" id="GO:0000977">
    <property type="term" value="F:RNA polymerase II transcription regulatory region sequence-specific DNA binding"/>
    <property type="evidence" value="ECO:0007669"/>
    <property type="project" value="TreeGrafter"/>
</dbReference>
<feature type="compositionally biased region" description="Basic residues" evidence="7">
    <location>
        <begin position="9"/>
        <end position="20"/>
    </location>
</feature>
<dbReference type="Pfam" id="PF07744">
    <property type="entry name" value="SPOC"/>
    <property type="match status" value="1"/>
</dbReference>
<feature type="region of interest" description="Disordered" evidence="7">
    <location>
        <begin position="132"/>
        <end position="229"/>
    </location>
</feature>
<dbReference type="GO" id="GO:0031440">
    <property type="term" value="P:regulation of mRNA 3'-end processing"/>
    <property type="evidence" value="ECO:0007669"/>
    <property type="project" value="TreeGrafter"/>
</dbReference>